<dbReference type="GO" id="GO:0046872">
    <property type="term" value="F:metal ion binding"/>
    <property type="evidence" value="ECO:0007669"/>
    <property type="project" value="UniProtKB-KW"/>
</dbReference>
<dbReference type="Proteomes" id="UP000886523">
    <property type="component" value="Unassembled WGS sequence"/>
</dbReference>
<feature type="binding site" evidence="5">
    <location>
        <position position="329"/>
    </location>
    <ligand>
        <name>Fe cation</name>
        <dbReference type="ChEBI" id="CHEBI:24875"/>
        <note>catalytic</note>
    </ligand>
</feature>
<dbReference type="PANTHER" id="PTHR16557">
    <property type="entry name" value="ALKYLATED DNA REPAIR PROTEIN ALKB-RELATED"/>
    <property type="match status" value="1"/>
</dbReference>
<dbReference type="SUPFAM" id="SSF51197">
    <property type="entry name" value="Clavaminate synthase-like"/>
    <property type="match status" value="1"/>
</dbReference>
<feature type="compositionally biased region" description="Low complexity" evidence="6">
    <location>
        <begin position="179"/>
        <end position="193"/>
    </location>
</feature>
<comment type="cofactor">
    <cofactor evidence="5">
        <name>Fe(2+)</name>
        <dbReference type="ChEBI" id="CHEBI:29033"/>
    </cofactor>
    <text evidence="5">Binds 1 Fe(2+) ion per subunit.</text>
</comment>
<evidence type="ECO:0000256" key="2">
    <source>
        <dbReference type="ARBA" id="ARBA00022964"/>
    </source>
</evidence>
<dbReference type="GO" id="GO:0005737">
    <property type="term" value="C:cytoplasm"/>
    <property type="evidence" value="ECO:0007669"/>
    <property type="project" value="TreeGrafter"/>
</dbReference>
<organism evidence="8 9">
    <name type="scientific">Hydnum rufescens UP504</name>
    <dbReference type="NCBI Taxonomy" id="1448309"/>
    <lineage>
        <taxon>Eukaryota</taxon>
        <taxon>Fungi</taxon>
        <taxon>Dikarya</taxon>
        <taxon>Basidiomycota</taxon>
        <taxon>Agaricomycotina</taxon>
        <taxon>Agaricomycetes</taxon>
        <taxon>Cantharellales</taxon>
        <taxon>Hydnaceae</taxon>
        <taxon>Hydnum</taxon>
    </lineage>
</organism>
<dbReference type="Gene3D" id="2.60.120.590">
    <property type="entry name" value="Alpha-ketoglutarate-dependent dioxygenase AlkB-like"/>
    <property type="match status" value="1"/>
</dbReference>
<gene>
    <name evidence="8" type="ORF">BS47DRAFT_1331951</name>
</gene>
<keyword evidence="3" id="KW-0560">Oxidoreductase</keyword>
<feature type="domain" description="Alpha-ketoglutarate-dependent dioxygenase AlkB-like" evidence="7">
    <location>
        <begin position="231"/>
        <end position="470"/>
    </location>
</feature>
<dbReference type="AlphaFoldDB" id="A0A9P6AQ66"/>
<name>A0A9P6AQ66_9AGAM</name>
<evidence type="ECO:0000256" key="5">
    <source>
        <dbReference type="PIRSR" id="PIRSR604574-2"/>
    </source>
</evidence>
<dbReference type="InterPro" id="IPR037151">
    <property type="entry name" value="AlkB-like_sf"/>
</dbReference>
<evidence type="ECO:0000256" key="3">
    <source>
        <dbReference type="ARBA" id="ARBA00023002"/>
    </source>
</evidence>
<accession>A0A9P6AQ66</accession>
<keyword evidence="1 5" id="KW-0479">Metal-binding</keyword>
<evidence type="ECO:0000256" key="6">
    <source>
        <dbReference type="SAM" id="MobiDB-lite"/>
    </source>
</evidence>
<dbReference type="OrthoDB" id="6614653at2759"/>
<evidence type="ECO:0000256" key="1">
    <source>
        <dbReference type="ARBA" id="ARBA00022723"/>
    </source>
</evidence>
<sequence length="489" mass="54421">MKSHDPSSPAYRKAHKHYLRSTFKSEPDTAAWSAFRLQEKRYKSRFPRPTLDDVLDVASAIDNDHPQSLMKSAGWSCGSCNATPTQSLPLSGNPGGAFIVPRIPGLVILPGFIRPEEQRTLIMACLRDHALFPNETNLDIHYNVPPLGIWSLWEKHWHCQRTGVDPSIDDTIINLKATASSSSKNSESAPSRAAPGRPLTNNPPLSISNFPVILSTPQPPPTPASTLPPLPASQLLYKLRWANIGRSYHWGTKSYDFSKQLGAFPEDIRVICRRAVQAVPWARVWGDIAGDQDWGDEGENWRDWHDSYEPDAGIVNFYQERDTLMGHVDRSELSSTTPLVSVSLGNAAIFLIGGLTRDVEPLPILLRSGDVVIMSGPSCRRAYHGRCSRCPRKVTSTLMSKCHPSPNTAGVPRILEGTLPGYLGPHPDVLNCSSQFYDLQDRRDGDESSGVDWAPFAEYMKTTRININVRQVFPRGLHEAFRLVILYLL</sequence>
<feature type="binding site" evidence="5">
    <location>
        <position position="384"/>
    </location>
    <ligand>
        <name>Fe cation</name>
        <dbReference type="ChEBI" id="CHEBI:24875"/>
        <note>catalytic</note>
    </ligand>
</feature>
<dbReference type="GO" id="GO:0005634">
    <property type="term" value="C:nucleus"/>
    <property type="evidence" value="ECO:0007669"/>
    <property type="project" value="TreeGrafter"/>
</dbReference>
<feature type="binding site" evidence="5">
    <location>
        <position position="327"/>
    </location>
    <ligand>
        <name>Fe cation</name>
        <dbReference type="ChEBI" id="CHEBI:24875"/>
        <note>catalytic</note>
    </ligand>
</feature>
<comment type="caution">
    <text evidence="8">The sequence shown here is derived from an EMBL/GenBank/DDBJ whole genome shotgun (WGS) entry which is preliminary data.</text>
</comment>
<dbReference type="InterPro" id="IPR027450">
    <property type="entry name" value="AlkB-like"/>
</dbReference>
<dbReference type="GO" id="GO:0051213">
    <property type="term" value="F:dioxygenase activity"/>
    <property type="evidence" value="ECO:0007669"/>
    <property type="project" value="UniProtKB-KW"/>
</dbReference>
<evidence type="ECO:0000313" key="8">
    <source>
        <dbReference type="EMBL" id="KAF9509953.1"/>
    </source>
</evidence>
<keyword evidence="2" id="KW-0223">Dioxygenase</keyword>
<dbReference type="InterPro" id="IPR004574">
    <property type="entry name" value="Alkb"/>
</dbReference>
<proteinExistence type="predicted"/>
<evidence type="ECO:0000313" key="9">
    <source>
        <dbReference type="Proteomes" id="UP000886523"/>
    </source>
</evidence>
<feature type="region of interest" description="Disordered" evidence="6">
    <location>
        <begin position="179"/>
        <end position="203"/>
    </location>
</feature>
<keyword evidence="4 5" id="KW-0408">Iron</keyword>
<evidence type="ECO:0000256" key="4">
    <source>
        <dbReference type="ARBA" id="ARBA00023004"/>
    </source>
</evidence>
<protein>
    <recommendedName>
        <fullName evidence="7">Alpha-ketoglutarate-dependent dioxygenase AlkB-like domain-containing protein</fullName>
    </recommendedName>
</protein>
<keyword evidence="9" id="KW-1185">Reference proteome</keyword>
<dbReference type="EMBL" id="MU129025">
    <property type="protein sequence ID" value="KAF9509953.1"/>
    <property type="molecule type" value="Genomic_DNA"/>
</dbReference>
<dbReference type="PANTHER" id="PTHR16557:SF2">
    <property type="entry name" value="NUCLEIC ACID DIOXYGENASE ALKBH1"/>
    <property type="match status" value="1"/>
</dbReference>
<evidence type="ECO:0000259" key="7">
    <source>
        <dbReference type="Pfam" id="PF13532"/>
    </source>
</evidence>
<reference evidence="8" key="1">
    <citation type="journal article" date="2020" name="Nat. Commun.">
        <title>Large-scale genome sequencing of mycorrhizal fungi provides insights into the early evolution of symbiotic traits.</title>
        <authorList>
            <person name="Miyauchi S."/>
            <person name="Kiss E."/>
            <person name="Kuo A."/>
            <person name="Drula E."/>
            <person name="Kohler A."/>
            <person name="Sanchez-Garcia M."/>
            <person name="Morin E."/>
            <person name="Andreopoulos B."/>
            <person name="Barry K.W."/>
            <person name="Bonito G."/>
            <person name="Buee M."/>
            <person name="Carver A."/>
            <person name="Chen C."/>
            <person name="Cichocki N."/>
            <person name="Clum A."/>
            <person name="Culley D."/>
            <person name="Crous P.W."/>
            <person name="Fauchery L."/>
            <person name="Girlanda M."/>
            <person name="Hayes R.D."/>
            <person name="Keri Z."/>
            <person name="LaButti K."/>
            <person name="Lipzen A."/>
            <person name="Lombard V."/>
            <person name="Magnuson J."/>
            <person name="Maillard F."/>
            <person name="Murat C."/>
            <person name="Nolan M."/>
            <person name="Ohm R.A."/>
            <person name="Pangilinan J."/>
            <person name="Pereira M.F."/>
            <person name="Perotto S."/>
            <person name="Peter M."/>
            <person name="Pfister S."/>
            <person name="Riley R."/>
            <person name="Sitrit Y."/>
            <person name="Stielow J.B."/>
            <person name="Szollosi G."/>
            <person name="Zifcakova L."/>
            <person name="Stursova M."/>
            <person name="Spatafora J.W."/>
            <person name="Tedersoo L."/>
            <person name="Vaario L.M."/>
            <person name="Yamada A."/>
            <person name="Yan M."/>
            <person name="Wang P."/>
            <person name="Xu J."/>
            <person name="Bruns T."/>
            <person name="Baldrian P."/>
            <person name="Vilgalys R."/>
            <person name="Dunand C."/>
            <person name="Henrissat B."/>
            <person name="Grigoriev I.V."/>
            <person name="Hibbett D."/>
            <person name="Nagy L.G."/>
            <person name="Martin F.M."/>
        </authorList>
    </citation>
    <scope>NUCLEOTIDE SEQUENCE</scope>
    <source>
        <strain evidence="8">UP504</strain>
    </source>
</reference>
<dbReference type="Pfam" id="PF13532">
    <property type="entry name" value="2OG-FeII_Oxy_2"/>
    <property type="match status" value="1"/>
</dbReference>